<evidence type="ECO:0000256" key="10">
    <source>
        <dbReference type="ARBA" id="ARBA00022840"/>
    </source>
</evidence>
<dbReference type="AlphaFoldDB" id="A0A1D9LKF0"/>
<keyword evidence="4" id="KW-0997">Cell inner membrane</keyword>
<dbReference type="KEGG" id="cvc:BKX93_18005"/>
<reference evidence="15 16" key="1">
    <citation type="submission" date="2016-10" db="EMBL/GenBank/DDBJ databases">
        <title>Chromobacterium muskegensis sp. nov., an insecticidal bacterium isolated from Sphagnum bogs.</title>
        <authorList>
            <person name="Sparks M.E."/>
            <person name="Blackburn M.B."/>
            <person name="Gundersen-Rindal D.E."/>
            <person name="Mitchell A."/>
            <person name="Farrar R."/>
            <person name="Kuhar D."/>
        </authorList>
    </citation>
    <scope>NUCLEOTIDE SEQUENCE [LARGE SCALE GENOMIC DNA]</scope>
    <source>
        <strain evidence="15 16">21-1</strain>
    </source>
</reference>
<keyword evidence="7 13" id="KW-0812">Transmembrane</keyword>
<dbReference type="HAMAP" id="MF_00414">
    <property type="entry name" value="UbiB"/>
    <property type="match status" value="1"/>
</dbReference>
<evidence type="ECO:0000313" key="16">
    <source>
        <dbReference type="Proteomes" id="UP000178776"/>
    </source>
</evidence>
<evidence type="ECO:0000256" key="12">
    <source>
        <dbReference type="ARBA" id="ARBA00023136"/>
    </source>
</evidence>
<protein>
    <recommendedName>
        <fullName evidence="13">Probable protein kinase UbiB</fullName>
        <ecNumber evidence="13">2.7.-.-</ecNumber>
    </recommendedName>
    <alternativeName>
        <fullName evidence="13">Ubiquinone biosynthesis protein UbiB</fullName>
    </alternativeName>
</protein>
<dbReference type="Gene3D" id="1.10.510.10">
    <property type="entry name" value="Transferase(Phosphotransferase) domain 1"/>
    <property type="match status" value="1"/>
</dbReference>
<evidence type="ECO:0000256" key="4">
    <source>
        <dbReference type="ARBA" id="ARBA00022519"/>
    </source>
</evidence>
<dbReference type="PROSITE" id="PS50011">
    <property type="entry name" value="PROTEIN_KINASE_DOM"/>
    <property type="match status" value="1"/>
</dbReference>
<comment type="pathway">
    <text evidence="1 13">Cofactor biosynthesis; ubiquinone biosynthesis [regulation].</text>
</comment>
<comment type="similarity">
    <text evidence="2">Belongs to the protein kinase superfamily. ADCK protein kinase family.</text>
</comment>
<dbReference type="GO" id="GO:0010795">
    <property type="term" value="P:regulation of ubiquinone biosynthetic process"/>
    <property type="evidence" value="ECO:0007669"/>
    <property type="project" value="UniProtKB-UniRule"/>
</dbReference>
<sequence>MSISRSLKIVATLYRYGLDDFLEGHSRLAFLHKLFGLCPVRRDTSAPLPLRVRLALEGLGPIFVKFGQVLSTRRDLLPPEYADELARLQDRVPPFDGEIARQVVERSLGRKVEELFVDFDLKPVASASVAQVHKAWLRQADGSRGREVAVKVLRPGILPVIEQDLSLMRTLAGWVERLFSDGKRLKPREVVAEFDKYLHDELDMMHEAANASQLRRNFKGSDMLIVPEVFYDYSSREVLTLEWMHGIPVGQIDRLREAGVDLKKLSRFGVEIFFTQVFRHGFFHADMHPGNIFVAPDGRYIALDFGIVGSLTDSDKHYLAVNFLAFFNRDYHRVATAHIESGWVPKDTRAEELEAAVRTVCEPIFEKPLSQISFGMVLLRLFETSRRFNVEIQPQLVLLQKTLLNIEGLGRQLDPELDLWDTAKPFLTKWMNEQIGWRGLLRTLKNEAPQWATTLPTLPRKLNEALGSAKTDLLVEGYMHLMREQKRQNFLLMLIAILLAGLLAKMLW</sequence>
<evidence type="ECO:0000256" key="8">
    <source>
        <dbReference type="ARBA" id="ARBA00022741"/>
    </source>
</evidence>
<keyword evidence="8 13" id="KW-0547">Nucleotide-binding</keyword>
<dbReference type="InterPro" id="IPR000719">
    <property type="entry name" value="Prot_kinase_dom"/>
</dbReference>
<feature type="transmembrane region" description="Helical" evidence="13">
    <location>
        <begin position="489"/>
        <end position="507"/>
    </location>
</feature>
<dbReference type="InterPro" id="IPR045308">
    <property type="entry name" value="UbiB_bact"/>
</dbReference>
<dbReference type="STRING" id="1108595.BKX93_18005"/>
<dbReference type="NCBIfam" id="NF003404">
    <property type="entry name" value="PRK04750.1"/>
    <property type="match status" value="1"/>
</dbReference>
<evidence type="ECO:0000256" key="11">
    <source>
        <dbReference type="ARBA" id="ARBA00022989"/>
    </source>
</evidence>
<dbReference type="GO" id="GO:0005886">
    <property type="term" value="C:plasma membrane"/>
    <property type="evidence" value="ECO:0007669"/>
    <property type="project" value="UniProtKB-SubCell"/>
</dbReference>
<evidence type="ECO:0000259" key="14">
    <source>
        <dbReference type="PROSITE" id="PS50011"/>
    </source>
</evidence>
<dbReference type="InterPro" id="IPR004147">
    <property type="entry name" value="ABC1_dom"/>
</dbReference>
<name>A0A1D9LKF0_9NEIS</name>
<dbReference type="InterPro" id="IPR010232">
    <property type="entry name" value="UbiB"/>
</dbReference>
<dbReference type="EC" id="2.7.-.-" evidence="13"/>
<dbReference type="PANTHER" id="PTHR10566:SF113">
    <property type="entry name" value="PROTEIN ACTIVITY OF BC1 COMPLEX KINASE 7, CHLOROPLASTIC"/>
    <property type="match status" value="1"/>
</dbReference>
<keyword evidence="10 13" id="KW-0067">ATP-binding</keyword>
<dbReference type="UniPathway" id="UPA00232"/>
<dbReference type="GO" id="GO:0006744">
    <property type="term" value="P:ubiquinone biosynthetic process"/>
    <property type="evidence" value="ECO:0007669"/>
    <property type="project" value="UniProtKB-UniPathway"/>
</dbReference>
<dbReference type="SUPFAM" id="SSF56112">
    <property type="entry name" value="Protein kinase-like (PK-like)"/>
    <property type="match status" value="1"/>
</dbReference>
<dbReference type="RefSeq" id="WP_070980785.1">
    <property type="nucleotide sequence ID" value="NZ_CP017707.1"/>
</dbReference>
<evidence type="ECO:0000256" key="6">
    <source>
        <dbReference type="ARBA" id="ARBA00022688"/>
    </source>
</evidence>
<evidence type="ECO:0000256" key="13">
    <source>
        <dbReference type="HAMAP-Rule" id="MF_00414"/>
    </source>
</evidence>
<evidence type="ECO:0000256" key="2">
    <source>
        <dbReference type="ARBA" id="ARBA00009670"/>
    </source>
</evidence>
<dbReference type="CDD" id="cd13972">
    <property type="entry name" value="UbiB"/>
    <property type="match status" value="1"/>
</dbReference>
<evidence type="ECO:0000313" key="15">
    <source>
        <dbReference type="EMBL" id="AOZ51703.1"/>
    </source>
</evidence>
<dbReference type="NCBIfam" id="TIGR01982">
    <property type="entry name" value="UbiB"/>
    <property type="match status" value="1"/>
</dbReference>
<feature type="domain" description="Protein kinase" evidence="14">
    <location>
        <begin position="118"/>
        <end position="508"/>
    </location>
</feature>
<evidence type="ECO:0000256" key="5">
    <source>
        <dbReference type="ARBA" id="ARBA00022679"/>
    </source>
</evidence>
<dbReference type="GO" id="GO:0005524">
    <property type="term" value="F:ATP binding"/>
    <property type="evidence" value="ECO:0007669"/>
    <property type="project" value="UniProtKB-KW"/>
</dbReference>
<evidence type="ECO:0000256" key="9">
    <source>
        <dbReference type="ARBA" id="ARBA00022777"/>
    </source>
</evidence>
<evidence type="ECO:0000256" key="1">
    <source>
        <dbReference type="ARBA" id="ARBA00005020"/>
    </source>
</evidence>
<dbReference type="EMBL" id="CP017707">
    <property type="protein sequence ID" value="AOZ51703.1"/>
    <property type="molecule type" value="Genomic_DNA"/>
</dbReference>
<keyword evidence="3 13" id="KW-1003">Cell membrane</keyword>
<comment type="function">
    <text evidence="13">Is probably a protein kinase regulator of UbiI activity which is involved in aerobic coenzyme Q (ubiquinone) biosynthesis.</text>
</comment>
<keyword evidence="6 13" id="KW-0831">Ubiquinone biosynthesis</keyword>
<gene>
    <name evidence="13" type="primary">ubiB</name>
    <name evidence="15" type="ORF">BKX93_18005</name>
</gene>
<dbReference type="GO" id="GO:0004672">
    <property type="term" value="F:protein kinase activity"/>
    <property type="evidence" value="ECO:0007669"/>
    <property type="project" value="UniProtKB-UniRule"/>
</dbReference>
<dbReference type="Proteomes" id="UP000178776">
    <property type="component" value="Chromosome"/>
</dbReference>
<evidence type="ECO:0000256" key="3">
    <source>
        <dbReference type="ARBA" id="ARBA00022475"/>
    </source>
</evidence>
<evidence type="ECO:0000256" key="7">
    <source>
        <dbReference type="ARBA" id="ARBA00022692"/>
    </source>
</evidence>
<accession>A0A1D9LKF0</accession>
<comment type="subcellular location">
    <subcellularLocation>
        <location evidence="13">Cell membrane</location>
        <topology evidence="13">Single-pass membrane protein</topology>
    </subcellularLocation>
</comment>
<keyword evidence="15" id="KW-0830">Ubiquinone</keyword>
<dbReference type="InterPro" id="IPR050154">
    <property type="entry name" value="UbiB_kinase"/>
</dbReference>
<dbReference type="InterPro" id="IPR011009">
    <property type="entry name" value="Kinase-like_dom_sf"/>
</dbReference>
<keyword evidence="11 13" id="KW-1133">Transmembrane helix</keyword>
<feature type="binding site" evidence="13">
    <location>
        <position position="151"/>
    </location>
    <ligand>
        <name>ATP</name>
        <dbReference type="ChEBI" id="CHEBI:30616"/>
    </ligand>
</feature>
<dbReference type="Pfam" id="PF03109">
    <property type="entry name" value="ABC1"/>
    <property type="match status" value="1"/>
</dbReference>
<comment type="caution">
    <text evidence="13">Lacks conserved residue(s) required for the propagation of feature annotation.</text>
</comment>
<feature type="active site" description="Proton acceptor" evidence="13">
    <location>
        <position position="286"/>
    </location>
</feature>
<keyword evidence="12 13" id="KW-0472">Membrane</keyword>
<proteinExistence type="inferred from homology"/>
<dbReference type="PANTHER" id="PTHR10566">
    <property type="entry name" value="CHAPERONE-ACTIVITY OF BC1 COMPLEX CABC1 -RELATED"/>
    <property type="match status" value="1"/>
</dbReference>
<comment type="similarity">
    <text evidence="13">Belongs to the ABC1 family. UbiB subfamily.</text>
</comment>
<dbReference type="GeneID" id="68843100"/>
<feature type="binding site" evidence="13">
    <location>
        <begin position="124"/>
        <end position="132"/>
    </location>
    <ligand>
        <name>ATP</name>
        <dbReference type="ChEBI" id="CHEBI:30616"/>
    </ligand>
</feature>
<keyword evidence="5 13" id="KW-0808">Transferase</keyword>
<keyword evidence="9 13" id="KW-0418">Kinase</keyword>
<organism evidence="15 16">
    <name type="scientific">Chromobacterium vaccinii</name>
    <dbReference type="NCBI Taxonomy" id="1108595"/>
    <lineage>
        <taxon>Bacteria</taxon>
        <taxon>Pseudomonadati</taxon>
        <taxon>Pseudomonadota</taxon>
        <taxon>Betaproteobacteria</taxon>
        <taxon>Neisseriales</taxon>
        <taxon>Chromobacteriaceae</taxon>
        <taxon>Chromobacterium</taxon>
    </lineage>
</organism>